<sequence>MPQMSWYRYDGTNNLVLTLHIQTGAKITEAAGLLEGALKIRLAAAPVEGKANSTLIKFLAAQFDVPIGQIRLKQGGKSRHKVIVIHRSVHDPRVLFNIGGIINE</sequence>
<evidence type="ECO:0000256" key="2">
    <source>
        <dbReference type="HAMAP-Rule" id="MF_00634"/>
    </source>
</evidence>
<dbReference type="HAMAP" id="MF_00634">
    <property type="entry name" value="UPF0235"/>
    <property type="match status" value="1"/>
</dbReference>
<dbReference type="Pfam" id="PF02594">
    <property type="entry name" value="DUF167"/>
    <property type="match status" value="1"/>
</dbReference>
<dbReference type="PANTHER" id="PTHR13420:SF7">
    <property type="entry name" value="UPF0235 PROTEIN C15ORF40"/>
    <property type="match status" value="1"/>
</dbReference>
<dbReference type="SUPFAM" id="SSF69786">
    <property type="entry name" value="YggU-like"/>
    <property type="match status" value="1"/>
</dbReference>
<dbReference type="Gene3D" id="3.30.1200.10">
    <property type="entry name" value="YggU-like"/>
    <property type="match status" value="1"/>
</dbReference>
<evidence type="ECO:0000313" key="3">
    <source>
        <dbReference type="EMBL" id="SNX58765.1"/>
    </source>
</evidence>
<dbReference type="SMART" id="SM01152">
    <property type="entry name" value="DUF167"/>
    <property type="match status" value="1"/>
</dbReference>
<accession>A0A285BUJ5</accession>
<proteinExistence type="inferred from homology"/>
<dbReference type="PANTHER" id="PTHR13420">
    <property type="entry name" value="UPF0235 PROTEIN C15ORF40"/>
    <property type="match status" value="1"/>
</dbReference>
<dbReference type="AlphaFoldDB" id="A0A285BUJ5"/>
<comment type="similarity">
    <text evidence="1 2">Belongs to the UPF0235 family.</text>
</comment>
<protein>
    <recommendedName>
        <fullName evidence="2">UPF0235 protein SAMN06296273_0229</fullName>
    </recommendedName>
</protein>
<dbReference type="EMBL" id="LT907782">
    <property type="protein sequence ID" value="SNX58765.1"/>
    <property type="molecule type" value="Genomic_DNA"/>
</dbReference>
<dbReference type="Proteomes" id="UP000242498">
    <property type="component" value="Chromosome I"/>
</dbReference>
<organism evidence="3 4">
    <name type="scientific">Nitrosomonas ureae</name>
    <dbReference type="NCBI Taxonomy" id="44577"/>
    <lineage>
        <taxon>Bacteria</taxon>
        <taxon>Pseudomonadati</taxon>
        <taxon>Pseudomonadota</taxon>
        <taxon>Betaproteobacteria</taxon>
        <taxon>Nitrosomonadales</taxon>
        <taxon>Nitrosomonadaceae</taxon>
        <taxon>Nitrosomonas</taxon>
    </lineage>
</organism>
<name>A0A285BUJ5_9PROT</name>
<dbReference type="GO" id="GO:0005737">
    <property type="term" value="C:cytoplasm"/>
    <property type="evidence" value="ECO:0007669"/>
    <property type="project" value="TreeGrafter"/>
</dbReference>
<evidence type="ECO:0000313" key="4">
    <source>
        <dbReference type="Proteomes" id="UP000242498"/>
    </source>
</evidence>
<dbReference type="NCBIfam" id="TIGR00251">
    <property type="entry name" value="DUF167 family protein"/>
    <property type="match status" value="1"/>
</dbReference>
<reference evidence="3 4" key="1">
    <citation type="submission" date="2017-08" db="EMBL/GenBank/DDBJ databases">
        <authorList>
            <person name="de Groot N.N."/>
        </authorList>
    </citation>
    <scope>NUCLEOTIDE SEQUENCE [LARGE SCALE GENOMIC DNA]</scope>
    <source>
        <strain evidence="3 4">Nm15</strain>
    </source>
</reference>
<evidence type="ECO:0000256" key="1">
    <source>
        <dbReference type="ARBA" id="ARBA00010364"/>
    </source>
</evidence>
<gene>
    <name evidence="3" type="ORF">SAMN06296273_0229</name>
</gene>
<dbReference type="InterPro" id="IPR036591">
    <property type="entry name" value="YggU-like_sf"/>
</dbReference>
<dbReference type="InterPro" id="IPR003746">
    <property type="entry name" value="DUF167"/>
</dbReference>